<evidence type="ECO:0000259" key="1">
    <source>
        <dbReference type="Pfam" id="PF01557"/>
    </source>
</evidence>
<sequence>MTYQHMDINQHPLQWQPGKVVCVGRNYIDHIHELNNATPTTPLLFMKPTSAMIDLTTPIQWPTAYGSCHYELELALLITETVSKRQPEEIQLETFYYGLAIDLTLRDLQNQLKDNGHPWEKAKSFDGSCVLSPFMHSHQIKQLDNIEFKLSINNEIRQHGLAQQMITTIPELISTASQFFTLEPGDVFLTGTPAGVGPLHSKDQLKLYLNDYCFNHTITVA</sequence>
<name>A0A9Q6PW07_PISSA</name>
<gene>
    <name evidence="2" type="ORF">Psal009_00838</name>
</gene>
<dbReference type="Pfam" id="PF01557">
    <property type="entry name" value="FAA_hydrolase"/>
    <property type="match status" value="1"/>
</dbReference>
<evidence type="ECO:0000313" key="2">
    <source>
        <dbReference type="EMBL" id="QGO04958.1"/>
    </source>
</evidence>
<protein>
    <submittedName>
        <fullName evidence="2">Ureidoglycolate lyase</fullName>
        <ecNumber evidence="2">4.3.2.3</ecNumber>
    </submittedName>
</protein>
<dbReference type="GO" id="GO:0018773">
    <property type="term" value="F:acetylpyruvate hydrolase activity"/>
    <property type="evidence" value="ECO:0007669"/>
    <property type="project" value="TreeGrafter"/>
</dbReference>
<dbReference type="EC" id="4.3.2.3" evidence="2"/>
<dbReference type="SUPFAM" id="SSF56529">
    <property type="entry name" value="FAH"/>
    <property type="match status" value="1"/>
</dbReference>
<keyword evidence="3" id="KW-1185">Reference proteome</keyword>
<dbReference type="NCBIfam" id="NF007967">
    <property type="entry name" value="PRK10691.1"/>
    <property type="match status" value="1"/>
</dbReference>
<dbReference type="EMBL" id="CP038908">
    <property type="protein sequence ID" value="QGO04958.1"/>
    <property type="molecule type" value="Genomic_DNA"/>
</dbReference>
<dbReference type="AlphaFoldDB" id="A0A9Q6PW07"/>
<dbReference type="PANTHER" id="PTHR11820:SF7">
    <property type="entry name" value="ACYLPYRUVASE FAHD1, MITOCHONDRIAL"/>
    <property type="match status" value="1"/>
</dbReference>
<dbReference type="GO" id="GO:0050385">
    <property type="term" value="F:ureidoglycolate lyase activity"/>
    <property type="evidence" value="ECO:0007669"/>
    <property type="project" value="UniProtKB-EC"/>
</dbReference>
<accession>A0A9Q6PW07</accession>
<feature type="domain" description="Fumarylacetoacetase-like C-terminal" evidence="1">
    <location>
        <begin position="19"/>
        <end position="203"/>
    </location>
</feature>
<dbReference type="RefSeq" id="WP_016211663.1">
    <property type="nucleotide sequence ID" value="NZ_CP012413.1"/>
</dbReference>
<dbReference type="GeneID" id="66742008"/>
<reference evidence="2 3" key="1">
    <citation type="submission" date="2019-04" db="EMBL/GenBank/DDBJ databases">
        <title>Complete genome sequencing of Piscirickettsia salmonis strain Psal-009.</title>
        <authorList>
            <person name="Schober I."/>
            <person name="Bunk B."/>
            <person name="Sproer C."/>
            <person name="Carril G.P."/>
            <person name="Riedel T."/>
            <person name="Flores-Herrera P.A."/>
            <person name="Nourdin-Galindo G."/>
            <person name="Marshall S.H."/>
            <person name="Overmann J."/>
        </authorList>
    </citation>
    <scope>NUCLEOTIDE SEQUENCE [LARGE SCALE GENOMIC DNA]</scope>
    <source>
        <strain evidence="2 3">Psal-009</strain>
    </source>
</reference>
<dbReference type="InterPro" id="IPR011234">
    <property type="entry name" value="Fumarylacetoacetase-like_C"/>
</dbReference>
<evidence type="ECO:0000313" key="3">
    <source>
        <dbReference type="Proteomes" id="UP000422232"/>
    </source>
</evidence>
<dbReference type="Gene3D" id="3.90.850.10">
    <property type="entry name" value="Fumarylacetoacetase-like, C-terminal domain"/>
    <property type="match status" value="1"/>
</dbReference>
<dbReference type="Proteomes" id="UP000422232">
    <property type="component" value="Chromosome"/>
</dbReference>
<keyword evidence="2" id="KW-0456">Lyase</keyword>
<dbReference type="InterPro" id="IPR036663">
    <property type="entry name" value="Fumarylacetoacetase_C_sf"/>
</dbReference>
<proteinExistence type="predicted"/>
<dbReference type="PANTHER" id="PTHR11820">
    <property type="entry name" value="ACYLPYRUVASE"/>
    <property type="match status" value="1"/>
</dbReference>
<organism evidence="2 3">
    <name type="scientific">Piscirickettsia salmonis</name>
    <dbReference type="NCBI Taxonomy" id="1238"/>
    <lineage>
        <taxon>Bacteria</taxon>
        <taxon>Pseudomonadati</taxon>
        <taxon>Pseudomonadota</taxon>
        <taxon>Gammaproteobacteria</taxon>
        <taxon>Thiotrichales</taxon>
        <taxon>Piscirickettsiaceae</taxon>
        <taxon>Piscirickettsia</taxon>
    </lineage>
</organism>